<sequence>MAPPDLTFISYVPPALLGTSEESGSIPEPPPKRGRGRPKGSKNKVKDQSSTQPAPPAITNPGQSERNSAGMVEELTNTVSAAAAAPHPHTDPRQFPPGSRYCTMQCCRTDSPPFPPGATQHNIAQMAPPLHPPPDSASQRADAATAASASSISRAHSVIDRARVQQNAVPDAVSVLLPLSASNTLDTSPLGFITDVENQNDFTSFVSGGVGNENDEDGDTDPNKNASGSQPRVPFPDWFQKRVNTLLDELKDDLKSVGQSRYYKNGQFWICANSVWSTLKGTTLKPTDLFTPDFFVWDPLNLLGKTHRLRCPTPNCNHHLTRGDVVNRPCRVVDVDSTFWLIGYTYECQKTATGGCDARFCSWDKWVIQCLPRALAAEFPAI</sequence>
<gene>
    <name evidence="3" type="ORF">B0H17DRAFT_1133467</name>
</gene>
<proteinExistence type="predicted"/>
<dbReference type="InterPro" id="IPR046616">
    <property type="entry name" value="DUF6729"/>
</dbReference>
<reference evidence="3" key="1">
    <citation type="submission" date="2023-03" db="EMBL/GenBank/DDBJ databases">
        <title>Massive genome expansion in bonnet fungi (Mycena s.s.) driven by repeated elements and novel gene families across ecological guilds.</title>
        <authorList>
            <consortium name="Lawrence Berkeley National Laboratory"/>
            <person name="Harder C.B."/>
            <person name="Miyauchi S."/>
            <person name="Viragh M."/>
            <person name="Kuo A."/>
            <person name="Thoen E."/>
            <person name="Andreopoulos B."/>
            <person name="Lu D."/>
            <person name="Skrede I."/>
            <person name="Drula E."/>
            <person name="Henrissat B."/>
            <person name="Morin E."/>
            <person name="Kohler A."/>
            <person name="Barry K."/>
            <person name="LaButti K."/>
            <person name="Morin E."/>
            <person name="Salamov A."/>
            <person name="Lipzen A."/>
            <person name="Mereny Z."/>
            <person name="Hegedus B."/>
            <person name="Baldrian P."/>
            <person name="Stursova M."/>
            <person name="Weitz H."/>
            <person name="Taylor A."/>
            <person name="Grigoriev I.V."/>
            <person name="Nagy L.G."/>
            <person name="Martin F."/>
            <person name="Kauserud H."/>
        </authorList>
    </citation>
    <scope>NUCLEOTIDE SEQUENCE</scope>
    <source>
        <strain evidence="3">CBHHK067</strain>
    </source>
</reference>
<feature type="compositionally biased region" description="Basic residues" evidence="1">
    <location>
        <begin position="32"/>
        <end position="43"/>
    </location>
</feature>
<dbReference type="EMBL" id="JARKIE010000055">
    <property type="protein sequence ID" value="KAJ7691942.1"/>
    <property type="molecule type" value="Genomic_DNA"/>
</dbReference>
<name>A0AAD7GFD1_MYCRO</name>
<evidence type="ECO:0000259" key="2">
    <source>
        <dbReference type="Pfam" id="PF20499"/>
    </source>
</evidence>
<evidence type="ECO:0000313" key="4">
    <source>
        <dbReference type="Proteomes" id="UP001221757"/>
    </source>
</evidence>
<feature type="region of interest" description="Disordered" evidence="1">
    <location>
        <begin position="1"/>
        <end position="97"/>
    </location>
</feature>
<keyword evidence="4" id="KW-1185">Reference proteome</keyword>
<comment type="caution">
    <text evidence="3">The sequence shown here is derived from an EMBL/GenBank/DDBJ whole genome shotgun (WGS) entry which is preliminary data.</text>
</comment>
<evidence type="ECO:0000313" key="3">
    <source>
        <dbReference type="EMBL" id="KAJ7691942.1"/>
    </source>
</evidence>
<evidence type="ECO:0000256" key="1">
    <source>
        <dbReference type="SAM" id="MobiDB-lite"/>
    </source>
</evidence>
<protein>
    <recommendedName>
        <fullName evidence="2">DUF6729 domain-containing protein</fullName>
    </recommendedName>
</protein>
<feature type="region of interest" description="Disordered" evidence="1">
    <location>
        <begin position="207"/>
        <end position="234"/>
    </location>
</feature>
<feature type="compositionally biased region" description="Low complexity" evidence="1">
    <location>
        <begin position="136"/>
        <end position="149"/>
    </location>
</feature>
<accession>A0AAD7GFD1</accession>
<feature type="region of interest" description="Disordered" evidence="1">
    <location>
        <begin position="115"/>
        <end position="149"/>
    </location>
</feature>
<feature type="domain" description="DUF6729" evidence="2">
    <location>
        <begin position="285"/>
        <end position="382"/>
    </location>
</feature>
<dbReference type="AlphaFoldDB" id="A0AAD7GFD1"/>
<dbReference type="Pfam" id="PF20499">
    <property type="entry name" value="DUF6729"/>
    <property type="match status" value="1"/>
</dbReference>
<dbReference type="Proteomes" id="UP001221757">
    <property type="component" value="Unassembled WGS sequence"/>
</dbReference>
<organism evidence="3 4">
    <name type="scientific">Mycena rosella</name>
    <name type="common">Pink bonnet</name>
    <name type="synonym">Agaricus rosellus</name>
    <dbReference type="NCBI Taxonomy" id="1033263"/>
    <lineage>
        <taxon>Eukaryota</taxon>
        <taxon>Fungi</taxon>
        <taxon>Dikarya</taxon>
        <taxon>Basidiomycota</taxon>
        <taxon>Agaricomycotina</taxon>
        <taxon>Agaricomycetes</taxon>
        <taxon>Agaricomycetidae</taxon>
        <taxon>Agaricales</taxon>
        <taxon>Marasmiineae</taxon>
        <taxon>Mycenaceae</taxon>
        <taxon>Mycena</taxon>
    </lineage>
</organism>